<dbReference type="SMART" id="SM00382">
    <property type="entry name" value="AAA"/>
    <property type="match status" value="1"/>
</dbReference>
<dbReference type="GO" id="GO:0015031">
    <property type="term" value="P:protein transport"/>
    <property type="evidence" value="ECO:0007669"/>
    <property type="project" value="UniProtKB-KW"/>
</dbReference>
<dbReference type="InterPro" id="IPR003439">
    <property type="entry name" value="ABC_transporter-like_ATP-bd"/>
</dbReference>
<evidence type="ECO:0000256" key="7">
    <source>
        <dbReference type="ARBA" id="ARBA00022927"/>
    </source>
</evidence>
<dbReference type="OrthoDB" id="9802264at2"/>
<dbReference type="GO" id="GO:0005524">
    <property type="term" value="F:ATP binding"/>
    <property type="evidence" value="ECO:0007669"/>
    <property type="project" value="UniProtKB-KW"/>
</dbReference>
<reference evidence="9 10" key="1">
    <citation type="submission" date="2017-12" db="EMBL/GenBank/DDBJ databases">
        <title>Phylogenetic diversity of female urinary microbiome.</title>
        <authorList>
            <person name="Thomas-White K."/>
            <person name="Wolfe A.J."/>
        </authorList>
    </citation>
    <scope>NUCLEOTIDE SEQUENCE [LARGE SCALE GENOMIC DNA]</scope>
    <source>
        <strain evidence="9 10">UMB0898</strain>
    </source>
</reference>
<evidence type="ECO:0000256" key="2">
    <source>
        <dbReference type="ARBA" id="ARBA00005417"/>
    </source>
</evidence>
<dbReference type="RefSeq" id="WP_101954720.1">
    <property type="nucleotide sequence ID" value="NZ_PKHE01000026.1"/>
</dbReference>
<dbReference type="GO" id="GO:0005886">
    <property type="term" value="C:plasma membrane"/>
    <property type="evidence" value="ECO:0007669"/>
    <property type="project" value="UniProtKB-SubCell"/>
</dbReference>
<keyword evidence="3" id="KW-0813">Transport</keyword>
<dbReference type="Pfam" id="PF00005">
    <property type="entry name" value="ABC_tran"/>
    <property type="match status" value="1"/>
</dbReference>
<evidence type="ECO:0000256" key="6">
    <source>
        <dbReference type="ARBA" id="ARBA00022856"/>
    </source>
</evidence>
<evidence type="ECO:0000313" key="9">
    <source>
        <dbReference type="EMBL" id="PKY87530.1"/>
    </source>
</evidence>
<keyword evidence="5 9" id="KW-0067">ATP-binding</keyword>
<dbReference type="InterPro" id="IPR050319">
    <property type="entry name" value="ABC_transp_ATP-bind"/>
</dbReference>
<feature type="domain" description="ABC transporter" evidence="8">
    <location>
        <begin position="2"/>
        <end position="252"/>
    </location>
</feature>
<dbReference type="InterPro" id="IPR017871">
    <property type="entry name" value="ABC_transporter-like_CS"/>
</dbReference>
<keyword evidence="7" id="KW-0653">Protein transport</keyword>
<comment type="caution">
    <text evidence="9">The sequence shown here is derived from an EMBL/GenBank/DDBJ whole genome shotgun (WGS) entry which is preliminary data.</text>
</comment>
<dbReference type="PROSITE" id="PS00211">
    <property type="entry name" value="ABC_TRANSPORTER_1"/>
    <property type="match status" value="1"/>
</dbReference>
<evidence type="ECO:0000259" key="8">
    <source>
        <dbReference type="PROSITE" id="PS50893"/>
    </source>
</evidence>
<keyword evidence="4" id="KW-0547">Nucleotide-binding</keyword>
<comment type="similarity">
    <text evidence="2">Belongs to the ABC transporter superfamily.</text>
</comment>
<dbReference type="GO" id="GO:0016887">
    <property type="term" value="F:ATP hydrolysis activity"/>
    <property type="evidence" value="ECO:0007669"/>
    <property type="project" value="InterPro"/>
</dbReference>
<comment type="subcellular location">
    <subcellularLocation>
        <location evidence="1">Cell membrane</location>
        <topology evidence="1">Peripheral membrane protein</topology>
    </subcellularLocation>
</comment>
<dbReference type="SUPFAM" id="SSF52540">
    <property type="entry name" value="P-loop containing nucleoside triphosphate hydrolases"/>
    <property type="match status" value="1"/>
</dbReference>
<gene>
    <name evidence="9" type="ORF">CYJ57_07300</name>
</gene>
<proteinExistence type="inferred from homology"/>
<evidence type="ECO:0000256" key="1">
    <source>
        <dbReference type="ARBA" id="ARBA00004202"/>
    </source>
</evidence>
<dbReference type="AlphaFoldDB" id="A0A2I1JVX2"/>
<evidence type="ECO:0000256" key="4">
    <source>
        <dbReference type="ARBA" id="ARBA00022741"/>
    </source>
</evidence>
<dbReference type="PROSITE" id="PS50893">
    <property type="entry name" value="ABC_TRANSPORTER_2"/>
    <property type="match status" value="1"/>
</dbReference>
<evidence type="ECO:0000256" key="3">
    <source>
        <dbReference type="ARBA" id="ARBA00022448"/>
    </source>
</evidence>
<dbReference type="InterPro" id="IPR027417">
    <property type="entry name" value="P-loop_NTPase"/>
</dbReference>
<accession>A0A2I1JVX2</accession>
<dbReference type="InterPro" id="IPR003593">
    <property type="entry name" value="AAA+_ATPase"/>
</dbReference>
<name>A0A2I1JVX2_9LACT</name>
<evidence type="ECO:0000313" key="10">
    <source>
        <dbReference type="Proteomes" id="UP000234384"/>
    </source>
</evidence>
<dbReference type="CDD" id="cd03257">
    <property type="entry name" value="ABC_NikE_OppD_transporters"/>
    <property type="match status" value="1"/>
</dbReference>
<dbReference type="EMBL" id="PKHE01000026">
    <property type="protein sequence ID" value="PKY87530.1"/>
    <property type="molecule type" value="Genomic_DNA"/>
</dbReference>
<evidence type="ECO:0000256" key="5">
    <source>
        <dbReference type="ARBA" id="ARBA00022840"/>
    </source>
</evidence>
<dbReference type="GO" id="GO:0015833">
    <property type="term" value="P:peptide transport"/>
    <property type="evidence" value="ECO:0007669"/>
    <property type="project" value="UniProtKB-KW"/>
</dbReference>
<dbReference type="PANTHER" id="PTHR43776:SF7">
    <property type="entry name" value="D,D-DIPEPTIDE TRANSPORT ATP-BINDING PROTEIN DDPF-RELATED"/>
    <property type="match status" value="1"/>
</dbReference>
<dbReference type="Gene3D" id="3.40.50.300">
    <property type="entry name" value="P-loop containing nucleotide triphosphate hydrolases"/>
    <property type="match status" value="1"/>
</dbReference>
<organism evidence="9 10">
    <name type="scientific">Falseniella ignava</name>
    <dbReference type="NCBI Taxonomy" id="137730"/>
    <lineage>
        <taxon>Bacteria</taxon>
        <taxon>Bacillati</taxon>
        <taxon>Bacillota</taxon>
        <taxon>Bacilli</taxon>
        <taxon>Lactobacillales</taxon>
        <taxon>Aerococcaceae</taxon>
        <taxon>Falseniella</taxon>
    </lineage>
</organism>
<dbReference type="PANTHER" id="PTHR43776">
    <property type="entry name" value="TRANSPORT ATP-BINDING PROTEIN"/>
    <property type="match status" value="1"/>
</dbReference>
<protein>
    <submittedName>
        <fullName evidence="9">ABC transporter ATP-binding protein</fullName>
    </submittedName>
</protein>
<dbReference type="GO" id="GO:0055085">
    <property type="term" value="P:transmembrane transport"/>
    <property type="evidence" value="ECO:0007669"/>
    <property type="project" value="UniProtKB-ARBA"/>
</dbReference>
<sequence length="259" mass="29178">MLQGIELNKTFQGRGGWLSSASQPIVAVDQVSLELNPKETVGLVGESGSGKSTLGELLGDLQRPTSGQVCYRGQDIQSMDREAYANYRRNVQFVFQSPHTSMNPTYTIQHVLEEPLRKLTNDTERERIEKMEAMMEQVGLPVRYLSRYPRQLSGGQCQRVAIGRALLLNPEMLICDECISALDVSVQAQILNLLNQLQEIYGTTYLFISHDLAAVKYISDRVLVMQHGQVVESGPTEHVLTQPEHAYTKQLLHYHQLIH</sequence>
<keyword evidence="6" id="KW-0571">Peptide transport</keyword>
<dbReference type="Proteomes" id="UP000234384">
    <property type="component" value="Unassembled WGS sequence"/>
</dbReference>